<evidence type="ECO:0000313" key="2">
    <source>
        <dbReference type="EMBL" id="AGX02898.1"/>
    </source>
</evidence>
<keyword evidence="3" id="KW-1185">Reference proteome</keyword>
<dbReference type="Proteomes" id="UP000017805">
    <property type="component" value="Chromosome"/>
</dbReference>
<proteinExistence type="predicted"/>
<organism evidence="2 3">
    <name type="scientific">Bacillus infantis NRRL B-14911</name>
    <dbReference type="NCBI Taxonomy" id="1367477"/>
    <lineage>
        <taxon>Bacteria</taxon>
        <taxon>Bacillati</taxon>
        <taxon>Bacillota</taxon>
        <taxon>Bacilli</taxon>
        <taxon>Bacillales</taxon>
        <taxon>Bacillaceae</taxon>
        <taxon>Bacillus</taxon>
    </lineage>
</organism>
<dbReference type="SUPFAM" id="SSF159888">
    <property type="entry name" value="YdhG-like"/>
    <property type="match status" value="1"/>
</dbReference>
<dbReference type="Pfam" id="PF08818">
    <property type="entry name" value="DUF1801"/>
    <property type="match status" value="1"/>
</dbReference>
<gene>
    <name evidence="2" type="ORF">N288_04705</name>
</gene>
<feature type="domain" description="YdhG-like" evidence="1">
    <location>
        <begin position="27"/>
        <end position="132"/>
    </location>
</feature>
<dbReference type="KEGG" id="bif:N288_04705"/>
<name>U5L6A8_9BACI</name>
<sequence>MRNNPKSKLSGDQQVFEFMKQLEHPLKEEIEEVRRIILSSDERFTEHIKWNAPSFCIENDDRITFNLKGNAFFRLVFHCGAKVKPKAAQPLFEDHTGLLEWQTNDRAVVKFFNENDVKDKEEKLRVVIGKWIGTTSSKVISDTED</sequence>
<dbReference type="InterPro" id="IPR014922">
    <property type="entry name" value="YdhG-like"/>
</dbReference>
<dbReference type="STRING" id="1367477.N288_04705"/>
<reference evidence="2 3" key="1">
    <citation type="submission" date="2013-07" db="EMBL/GenBank/DDBJ databases">
        <title>Complete genome sequence of Bacillus infantis NRRL B-14911 that has potential to induce cardiac disease by antigenic mimicry.</title>
        <authorList>
            <person name="Massilamany C."/>
            <person name="Smith T.P.L."/>
            <person name="Loy J.D."/>
            <person name="Barletta R."/>
            <person name="Reddy J."/>
        </authorList>
    </citation>
    <scope>NUCLEOTIDE SEQUENCE [LARGE SCALE GENOMIC DNA]</scope>
    <source>
        <strain evidence="2 3">NRRL B-14911</strain>
    </source>
</reference>
<dbReference type="RefSeq" id="WP_022543444.1">
    <property type="nucleotide sequence ID" value="NC_022524.1"/>
</dbReference>
<protein>
    <recommendedName>
        <fullName evidence="1">YdhG-like domain-containing protein</fullName>
    </recommendedName>
</protein>
<dbReference type="AlphaFoldDB" id="U5L6A8"/>
<accession>U5L6A8</accession>
<evidence type="ECO:0000259" key="1">
    <source>
        <dbReference type="Pfam" id="PF08818"/>
    </source>
</evidence>
<dbReference type="HOGENOM" id="CLU_120974_1_0_9"/>
<dbReference type="OrthoDB" id="9811812at2"/>
<dbReference type="EMBL" id="CP006643">
    <property type="protein sequence ID" value="AGX02898.1"/>
    <property type="molecule type" value="Genomic_DNA"/>
</dbReference>
<evidence type="ECO:0000313" key="3">
    <source>
        <dbReference type="Proteomes" id="UP000017805"/>
    </source>
</evidence>
<dbReference type="PATRIC" id="fig|1367477.3.peg.873"/>